<dbReference type="Proteomes" id="UP001497482">
    <property type="component" value="Chromosome 19"/>
</dbReference>
<reference evidence="1 2" key="1">
    <citation type="submission" date="2024-04" db="EMBL/GenBank/DDBJ databases">
        <authorList>
            <person name="Waldvogel A.-M."/>
            <person name="Schoenle A."/>
        </authorList>
    </citation>
    <scope>NUCLEOTIDE SEQUENCE [LARGE SCALE GENOMIC DNA]</scope>
</reference>
<name>A0AAV2KLS7_KNICA</name>
<organism evidence="1 2">
    <name type="scientific">Knipowitschia caucasica</name>
    <name type="common">Caucasian dwarf goby</name>
    <name type="synonym">Pomatoschistus caucasicus</name>
    <dbReference type="NCBI Taxonomy" id="637954"/>
    <lineage>
        <taxon>Eukaryota</taxon>
        <taxon>Metazoa</taxon>
        <taxon>Chordata</taxon>
        <taxon>Craniata</taxon>
        <taxon>Vertebrata</taxon>
        <taxon>Euteleostomi</taxon>
        <taxon>Actinopterygii</taxon>
        <taxon>Neopterygii</taxon>
        <taxon>Teleostei</taxon>
        <taxon>Neoteleostei</taxon>
        <taxon>Acanthomorphata</taxon>
        <taxon>Gobiaria</taxon>
        <taxon>Gobiiformes</taxon>
        <taxon>Gobioidei</taxon>
        <taxon>Gobiidae</taxon>
        <taxon>Gobiinae</taxon>
        <taxon>Knipowitschia</taxon>
    </lineage>
</organism>
<dbReference type="AlphaFoldDB" id="A0AAV2KLS7"/>
<keyword evidence="2" id="KW-1185">Reference proteome</keyword>
<dbReference type="EMBL" id="OZ035841">
    <property type="protein sequence ID" value="CAL1590549.1"/>
    <property type="molecule type" value="Genomic_DNA"/>
</dbReference>
<sequence>MSSFMDTFLKRELSLREEEDLQIQRAHRSLGPKPQDKHAARSILVNFQRFDMKDKVLRAAGAKKIIFDGKVITFANDMPTEINNKMKEYKDIKKSLKEAKIRFQTPYPAKQSPLGGRSSVYKTAKEAAEDARKRGLSVEIPCSSHTDWEQQNFFSFVSPVTMRRPLQYSSIWTSPGLRGENTSIGDPEESTALTRRTRYLLRGLPFAVRRGSLAGGLWITAC</sequence>
<gene>
    <name evidence="1" type="ORF">KC01_LOCUS20045</name>
</gene>
<proteinExistence type="predicted"/>
<dbReference type="PANTHER" id="PTHR11505">
    <property type="entry name" value="L1 TRANSPOSABLE ELEMENT-RELATED"/>
    <property type="match status" value="1"/>
</dbReference>
<dbReference type="InterPro" id="IPR004244">
    <property type="entry name" value="Transposase_22"/>
</dbReference>
<dbReference type="Gene3D" id="3.30.70.1820">
    <property type="entry name" value="L1 transposable element, RRM domain"/>
    <property type="match status" value="1"/>
</dbReference>
<protein>
    <submittedName>
        <fullName evidence="1">Uncharacterized protein</fullName>
    </submittedName>
</protein>
<evidence type="ECO:0000313" key="1">
    <source>
        <dbReference type="EMBL" id="CAL1590549.1"/>
    </source>
</evidence>
<evidence type="ECO:0000313" key="2">
    <source>
        <dbReference type="Proteomes" id="UP001497482"/>
    </source>
</evidence>
<accession>A0AAV2KLS7</accession>